<name>A0ABV3ZCA5_9BACT</name>
<dbReference type="InterPro" id="IPR045538">
    <property type="entry name" value="CIS_TMP"/>
</dbReference>
<dbReference type="Proteomes" id="UP001560573">
    <property type="component" value="Unassembled WGS sequence"/>
</dbReference>
<sequence>MKNDFVIQEVMFDVDFSSRSKAHNLQNALSKLYNERWHYVMQDFFEEHISPHTRLHIDSIVLDLGTVPYDNLEDAITKSLMDALAAMFIKRPGYDNTFAGNGSETELFTGKLDVLSYFFTTGLLPWWTSIDLLRDINKLVDDLLKGQADMLVQMIRKAGKVKAARQRLIGHVQDPTLKSLVAKMLPGEADFISEYHDNVVSLNEKDQVIKSESKVVSKALWEIILAFLIEEYGSHFNRKEFTKSTLRSMAAHFGVHYEDLLLLLINHTSSSRAKEQLPLLQVLHEIADELVETQNLADKQEVSTQWKYALFEKNKLMQDTHALLYFLMNGSLPAEVGSFTKSRLFGIFRTFLNNYPVTLQAMIRGLFRNEQLFENVFLLAEEKTVGMLLRLFQPVRAIALRDMLIGKENQFEKTGSSLVRLLLHKETLEYLLRNPFVETHALDQYLQQKLDAVIPLKNNIPATSEIAEVLERSTISAYDLIVFFLRNGVLPWWAADKNPIEALNTLIAGNKMQARAVLVFAGTSKTMRERLLLQFPLATIAELFKLLPSSTKTLDAIDSVVQLGNVLNVRSSQTGLPLLYEILWLNYIDFRYESWSPRLFLLQSVTWIVSKDVGKPYVQMLYILTDIINSADNDVLSIFKAAIRQITYSGFARYSIKDFSSAKHLINNIQYAFALEPAFYKLETAGLVEMFFPAVTKQQLDAILNAGMNSVVLIHLLDIVNAGYSDVFDEFKTAMSSYPVLMNKLKMVLWLHNQQHLLTGLEVQHKNVHDIVLLDMFNKSDKADRWSTEKWQTHLEAPDTDMSSIKNKIGDVVEYILTWGSLPPSITGVQYHQVVLQAVIFLYVNDKMRLQQLLTSSKTLPSVRLQLYHLFKDAEPARGRDIAAFIEQYAAYDKWKYARSLTIDKSLNANQKKTSFEKTGESVTNKDDSATLLSLFLSNRDQSSLSVPDNAEAGKLLNATDVLFRQDKHLLEDLLASSSVDPVAKMRLHLLFEKFRHSHNELFTFLNRDYEKDLLLWGRQIFGFDSQRTETAQEMFAELLNHGGVDQVRKFLQVAAGSDKILDLISVKVSLNKLEDIVISVSQKWGEEAVNAIKAMNTMLLALSAEVHAENRMQILLNKFYLEWLSGNRNIYDIKSFMRSILDEAGIREILRRLDKNALAVNIDHQFKGEHIRQIIRSQIGFLSVKSSPELSNSTDASRSLLKQHEHSMQLYELVSQQLNAEQKAIDEKNKALLPQGDVSKIYINNAGLVLLQPFIPFYFQLLGLTENNIFVDDASRHRAALLTQYLVNGQTEMAEFDLPLNKILCAINFEEVVPSVLELSEQEVRISEELFKTLFQRWDKMKNSSIENFRNAFMQRQGSLVKMQDGWTLKVEQRGYDILLETLPWSYRMIKFKWMDKPLYVEWI</sequence>
<accession>A0ABV3ZCA5</accession>
<organism evidence="1 2">
    <name type="scientific">Danxiaibacter flavus</name>
    <dbReference type="NCBI Taxonomy" id="3049108"/>
    <lineage>
        <taxon>Bacteria</taxon>
        <taxon>Pseudomonadati</taxon>
        <taxon>Bacteroidota</taxon>
        <taxon>Chitinophagia</taxon>
        <taxon>Chitinophagales</taxon>
        <taxon>Chitinophagaceae</taxon>
        <taxon>Danxiaibacter</taxon>
    </lineage>
</organism>
<dbReference type="EMBL" id="JAULBC010000001">
    <property type="protein sequence ID" value="MEX6686849.1"/>
    <property type="molecule type" value="Genomic_DNA"/>
</dbReference>
<dbReference type="RefSeq" id="WP_369328246.1">
    <property type="nucleotide sequence ID" value="NZ_JAULBC010000001.1"/>
</dbReference>
<comment type="caution">
    <text evidence="1">The sequence shown here is derived from an EMBL/GenBank/DDBJ whole genome shotgun (WGS) entry which is preliminary data.</text>
</comment>
<gene>
    <name evidence="1" type="ORF">QTN47_05055</name>
</gene>
<dbReference type="Pfam" id="PF19268">
    <property type="entry name" value="CIS_TMP"/>
    <property type="match status" value="3"/>
</dbReference>
<evidence type="ECO:0000313" key="1">
    <source>
        <dbReference type="EMBL" id="MEX6686849.1"/>
    </source>
</evidence>
<protein>
    <submittedName>
        <fullName evidence="1">Contractile injection system tape measure protein</fullName>
    </submittedName>
</protein>
<reference evidence="1 2" key="1">
    <citation type="submission" date="2023-07" db="EMBL/GenBank/DDBJ databases">
        <authorList>
            <person name="Lian W.-H."/>
        </authorList>
    </citation>
    <scope>NUCLEOTIDE SEQUENCE [LARGE SCALE GENOMIC DNA]</scope>
    <source>
        <strain evidence="1 2">SYSU DXS3180</strain>
    </source>
</reference>
<evidence type="ECO:0000313" key="2">
    <source>
        <dbReference type="Proteomes" id="UP001560573"/>
    </source>
</evidence>
<proteinExistence type="predicted"/>
<keyword evidence="2" id="KW-1185">Reference proteome</keyword>